<feature type="transmembrane region" description="Helical" evidence="1">
    <location>
        <begin position="50"/>
        <end position="70"/>
    </location>
</feature>
<organism evidence="3">
    <name type="scientific">human gut metagenome</name>
    <dbReference type="NCBI Taxonomy" id="408170"/>
    <lineage>
        <taxon>unclassified sequences</taxon>
        <taxon>metagenomes</taxon>
        <taxon>organismal metagenomes</taxon>
    </lineage>
</organism>
<name>K1S8R3_9ZZZZ</name>
<evidence type="ECO:0000313" key="3">
    <source>
        <dbReference type="EMBL" id="EKC43876.1"/>
    </source>
</evidence>
<dbReference type="Pfam" id="PF20016">
    <property type="entry name" value="ThsA_Macro"/>
    <property type="match status" value="1"/>
</dbReference>
<keyword evidence="1" id="KW-0472">Membrane</keyword>
<proteinExistence type="predicted"/>
<keyword evidence="1" id="KW-0812">Transmembrane</keyword>
<feature type="domain" description="Thoeris protein ThsA Macro" evidence="2">
    <location>
        <begin position="85"/>
        <end position="253"/>
    </location>
</feature>
<evidence type="ECO:0000256" key="1">
    <source>
        <dbReference type="SAM" id="Phobius"/>
    </source>
</evidence>
<accession>K1S8R3</accession>
<dbReference type="InterPro" id="IPR045535">
    <property type="entry name" value="ThsA_Macro"/>
</dbReference>
<dbReference type="AlphaFoldDB" id="K1S8R3"/>
<sequence length="270" mass="31209">MKLSKLYSKSLWKDSFLYAVSFIAAIETICAIANFSITDICNIQKWWEKGLVIVGVFLLFWIIISVVKAFRADHSITLKIKGINVKIEEGDIFESTDWKLIPFNEFFDTTVDDVVIARNSLNGKFIERLQDIDDLNRKINEADDVPGMRKKTKAGRICYSLGRIIAYQDYMLLAFSHFENNQALLSHNDYEICLRTMWKEISRVYANRPITIPLLGGGITRITDKNEFQLLRCILCTLNTSNAQIYQPITIVLTRESIDRINLYDIKKLF</sequence>
<gene>
    <name evidence="3" type="ORF">OBE_17774</name>
</gene>
<protein>
    <recommendedName>
        <fullName evidence="2">Thoeris protein ThsA Macro domain-containing protein</fullName>
    </recommendedName>
</protein>
<feature type="transmembrane region" description="Helical" evidence="1">
    <location>
        <begin position="16"/>
        <end position="38"/>
    </location>
</feature>
<comment type="caution">
    <text evidence="3">The sequence shown here is derived from an EMBL/GenBank/DDBJ whole genome shotgun (WGS) entry which is preliminary data.</text>
</comment>
<dbReference type="EMBL" id="AJWZ01011862">
    <property type="protein sequence ID" value="EKC43876.1"/>
    <property type="molecule type" value="Genomic_DNA"/>
</dbReference>
<evidence type="ECO:0000259" key="2">
    <source>
        <dbReference type="Pfam" id="PF20016"/>
    </source>
</evidence>
<reference evidence="3" key="1">
    <citation type="journal article" date="2013" name="Environ. Microbiol.">
        <title>Microbiota from the distal guts of lean and obese adolescents exhibit partial functional redundancy besides clear differences in community structure.</title>
        <authorList>
            <person name="Ferrer M."/>
            <person name="Ruiz A."/>
            <person name="Lanza F."/>
            <person name="Haange S.B."/>
            <person name="Oberbach A."/>
            <person name="Till H."/>
            <person name="Bargiela R."/>
            <person name="Campoy C."/>
            <person name="Segura M.T."/>
            <person name="Richter M."/>
            <person name="von Bergen M."/>
            <person name="Seifert J."/>
            <person name="Suarez A."/>
        </authorList>
    </citation>
    <scope>NUCLEOTIDE SEQUENCE</scope>
</reference>
<keyword evidence="1" id="KW-1133">Transmembrane helix</keyword>